<reference evidence="2" key="1">
    <citation type="journal article" date="2023" name="Int. J. Syst. Evol. Microbiol.">
        <title>&lt;i&gt;Holtiella tumoricola&lt;/i&gt; gen. nov. sp. nov., isolated from a human clinical sample.</title>
        <authorList>
            <person name="Allen-Vercoe E."/>
            <person name="Daigneault M.C."/>
            <person name="Vancuren S.J."/>
            <person name="Cochrane K."/>
            <person name="O'Neal L.L."/>
            <person name="Sankaranarayanan K."/>
            <person name="Lawson P.A."/>
        </authorList>
    </citation>
    <scope>NUCLEOTIDE SEQUENCE</scope>
    <source>
        <strain evidence="2">CC70A</strain>
    </source>
</reference>
<sequence>MIKEIYTRTVKQISLNVVDSKLESVRKKNITKTGYRVYDKGYIGVAGGIGTVDLGELEKEAIANLSLKIPYEEEVAKDCDEYMDLREIEFDEVDFIQEVENFLNYLRRSYPNYSFSNKINMEETCVTLKNDCGLNLCSRDLVIITSLLVREEHSVNVFDTGVFQIDREWNPEKLQKEFEHIVGCYGTEVALPKQDKMPVIVDLQLVESKLRQELNGESVGRSSSLFKDCIGEQKFNEHFTYGQSTKEAYGTPFFDAQGRINPDYTFNLIEKGKIVTPYTDKKTARVYGYDYTGSSVCDYDGVPMLGLTDTYVEPSDKTLKELLNGEMGVLVVMASGGDYTPEGNFGYPVQHAILTDGEKMYGRLPMINIASNVYDMFGNDFRGCTKDTVKDNMRALVIDMNVSLA</sequence>
<gene>
    <name evidence="2" type="ORF">PBV87_16520</name>
</gene>
<evidence type="ECO:0000259" key="1">
    <source>
        <dbReference type="Pfam" id="PF19289"/>
    </source>
</evidence>
<dbReference type="Proteomes" id="UP001169242">
    <property type="component" value="Unassembled WGS sequence"/>
</dbReference>
<dbReference type="InterPro" id="IPR045569">
    <property type="entry name" value="Metalloprtase-TldD/E_C"/>
</dbReference>
<evidence type="ECO:0000313" key="3">
    <source>
        <dbReference type="Proteomes" id="UP001169242"/>
    </source>
</evidence>
<protein>
    <submittedName>
        <fullName evidence="2">Metallopeptidase TldD-related protein</fullName>
    </submittedName>
</protein>
<dbReference type="InterPro" id="IPR047657">
    <property type="entry name" value="PmbA"/>
</dbReference>
<dbReference type="AlphaFoldDB" id="A0AA42J1X2"/>
<proteinExistence type="predicted"/>
<keyword evidence="3" id="KW-1185">Reference proteome</keyword>
<dbReference type="GO" id="GO:0006508">
    <property type="term" value="P:proteolysis"/>
    <property type="evidence" value="ECO:0007669"/>
    <property type="project" value="InterPro"/>
</dbReference>
<dbReference type="InterPro" id="IPR036059">
    <property type="entry name" value="TldD/PmbA_sf"/>
</dbReference>
<dbReference type="GO" id="GO:0008237">
    <property type="term" value="F:metallopeptidase activity"/>
    <property type="evidence" value="ECO:0007669"/>
    <property type="project" value="InterPro"/>
</dbReference>
<evidence type="ECO:0000313" key="2">
    <source>
        <dbReference type="EMBL" id="MDA3733082.1"/>
    </source>
</evidence>
<dbReference type="Pfam" id="PF19289">
    <property type="entry name" value="PmbA_TldD_3rd"/>
    <property type="match status" value="1"/>
</dbReference>
<organism evidence="2 3">
    <name type="scientific">Holtiella tumoricola</name>
    <dbReference type="NCBI Taxonomy" id="3018743"/>
    <lineage>
        <taxon>Bacteria</taxon>
        <taxon>Bacillati</taxon>
        <taxon>Bacillota</taxon>
        <taxon>Clostridia</taxon>
        <taxon>Lachnospirales</taxon>
        <taxon>Cellulosilyticaceae</taxon>
        <taxon>Holtiella</taxon>
    </lineage>
</organism>
<feature type="domain" description="Metalloprotease TldD/E C-terminal" evidence="1">
    <location>
        <begin position="196"/>
        <end position="388"/>
    </location>
</feature>
<dbReference type="PANTHER" id="PTHR43421">
    <property type="entry name" value="METALLOPROTEASE PMBA"/>
    <property type="match status" value="1"/>
</dbReference>
<dbReference type="GO" id="GO:0005829">
    <property type="term" value="C:cytosol"/>
    <property type="evidence" value="ECO:0007669"/>
    <property type="project" value="TreeGrafter"/>
</dbReference>
<dbReference type="RefSeq" id="WP_053984026.1">
    <property type="nucleotide sequence ID" value="NZ_JAQIFT010000059.1"/>
</dbReference>
<dbReference type="EMBL" id="JAQIFT010000059">
    <property type="protein sequence ID" value="MDA3733082.1"/>
    <property type="molecule type" value="Genomic_DNA"/>
</dbReference>
<name>A0AA42J1X2_9FIRM</name>
<dbReference type="PANTHER" id="PTHR43421:SF1">
    <property type="entry name" value="METALLOPROTEASE PMBA"/>
    <property type="match status" value="1"/>
</dbReference>
<comment type="caution">
    <text evidence="2">The sequence shown here is derived from an EMBL/GenBank/DDBJ whole genome shotgun (WGS) entry which is preliminary data.</text>
</comment>
<dbReference type="SUPFAM" id="SSF111283">
    <property type="entry name" value="Putative modulator of DNA gyrase, PmbA/TldD"/>
    <property type="match status" value="1"/>
</dbReference>
<accession>A0AA42J1X2</accession>